<evidence type="ECO:0000313" key="3">
    <source>
        <dbReference type="WBParaSite" id="SSLN_0000564401-mRNA-1"/>
    </source>
</evidence>
<dbReference type="OrthoDB" id="6318648at2759"/>
<proteinExistence type="predicted"/>
<protein>
    <submittedName>
        <fullName evidence="3">dCTP deaminase</fullName>
    </submittedName>
</protein>
<keyword evidence="2" id="KW-1185">Reference proteome</keyword>
<reference evidence="3" key="1">
    <citation type="submission" date="2016-06" db="UniProtKB">
        <authorList>
            <consortium name="WormBaseParasite"/>
        </authorList>
    </citation>
    <scope>IDENTIFICATION</scope>
</reference>
<dbReference type="Proteomes" id="UP000275846">
    <property type="component" value="Unassembled WGS sequence"/>
</dbReference>
<dbReference type="WBParaSite" id="SSLN_0000564401-mRNA-1">
    <property type="protein sequence ID" value="SSLN_0000564401-mRNA-1"/>
    <property type="gene ID" value="SSLN_0000564401"/>
</dbReference>
<reference evidence="1 2" key="2">
    <citation type="submission" date="2018-11" db="EMBL/GenBank/DDBJ databases">
        <authorList>
            <consortium name="Pathogen Informatics"/>
        </authorList>
    </citation>
    <scope>NUCLEOTIDE SEQUENCE [LARGE SCALE GENOMIC DNA]</scope>
    <source>
        <strain evidence="1 2">NST_G2</strain>
    </source>
</reference>
<evidence type="ECO:0000313" key="2">
    <source>
        <dbReference type="Proteomes" id="UP000275846"/>
    </source>
</evidence>
<dbReference type="AlphaFoldDB" id="A0A183SML7"/>
<dbReference type="EMBL" id="UYSU01033262">
    <property type="protein sequence ID" value="VDL91850.1"/>
    <property type="molecule type" value="Genomic_DNA"/>
</dbReference>
<sequence>MIRPAPKDLRFLSEQGSYIGTDKRGGSFDGRSVDSLVSGEEVPLFVAFRVPLDLLGLAGHPGVLYLSQPLLYKVATSVEGWFVCSGRAID</sequence>
<accession>A0A183SML7</accession>
<evidence type="ECO:0000313" key="1">
    <source>
        <dbReference type="EMBL" id="VDL91850.1"/>
    </source>
</evidence>
<name>A0A183SML7_SCHSO</name>
<organism evidence="3">
    <name type="scientific">Schistocephalus solidus</name>
    <name type="common">Tapeworm</name>
    <dbReference type="NCBI Taxonomy" id="70667"/>
    <lineage>
        <taxon>Eukaryota</taxon>
        <taxon>Metazoa</taxon>
        <taxon>Spiralia</taxon>
        <taxon>Lophotrochozoa</taxon>
        <taxon>Platyhelminthes</taxon>
        <taxon>Cestoda</taxon>
        <taxon>Eucestoda</taxon>
        <taxon>Diphyllobothriidea</taxon>
        <taxon>Diphyllobothriidae</taxon>
        <taxon>Schistocephalus</taxon>
    </lineage>
</organism>
<gene>
    <name evidence="1" type="ORF">SSLN_LOCUS5465</name>
</gene>